<reference evidence="1 2" key="1">
    <citation type="submission" date="2021-10" db="EMBL/GenBank/DDBJ databases">
        <title>Anaerobic single-cell dispensing facilitates the cultivation of human gut bacteria.</title>
        <authorList>
            <person name="Afrizal A."/>
        </authorList>
    </citation>
    <scope>NUCLEOTIDE SEQUENCE [LARGE SCALE GENOMIC DNA]</scope>
    <source>
        <strain evidence="1 2">CLA-AA-H232</strain>
    </source>
</reference>
<evidence type="ECO:0000313" key="2">
    <source>
        <dbReference type="Proteomes" id="UP001198242"/>
    </source>
</evidence>
<accession>A0AAE3DZC8</accession>
<dbReference type="EMBL" id="JAJEQM010000010">
    <property type="protein sequence ID" value="MCC2210754.1"/>
    <property type="molecule type" value="Genomic_DNA"/>
</dbReference>
<dbReference type="RefSeq" id="WP_308456495.1">
    <property type="nucleotide sequence ID" value="NZ_JAJEQM010000010.1"/>
</dbReference>
<gene>
    <name evidence="1" type="ORF">LKE05_08125</name>
</gene>
<evidence type="ECO:0008006" key="3">
    <source>
        <dbReference type="Google" id="ProtNLM"/>
    </source>
</evidence>
<dbReference type="Proteomes" id="UP001198242">
    <property type="component" value="Unassembled WGS sequence"/>
</dbReference>
<sequence length="134" mass="13915">MAKQYITNGINTSTTRVSVAAEDMENVAGKAVKLNSDGLLEICNTKGEMPIGIVTIDNEADVSKGDNVTYQIFAVGIAAISATVTAGTELTPGSDGTLVAAEAGDFVCAIAMNDCNANAMGTVKRVDYYKKEAK</sequence>
<name>A0AAE3DZC8_9FIRM</name>
<dbReference type="AlphaFoldDB" id="A0AAE3DZC8"/>
<comment type="caution">
    <text evidence="1">The sequence shown here is derived from an EMBL/GenBank/DDBJ whole genome shotgun (WGS) entry which is preliminary data.</text>
</comment>
<keyword evidence="2" id="KW-1185">Reference proteome</keyword>
<proteinExistence type="predicted"/>
<protein>
    <recommendedName>
        <fullName evidence="3">DUF2190 family protein</fullName>
    </recommendedName>
</protein>
<organism evidence="1 2">
    <name type="scientific">Hominilimicola fabiformis</name>
    <dbReference type="NCBI Taxonomy" id="2885356"/>
    <lineage>
        <taxon>Bacteria</taxon>
        <taxon>Bacillati</taxon>
        <taxon>Bacillota</taxon>
        <taxon>Clostridia</taxon>
        <taxon>Eubacteriales</taxon>
        <taxon>Oscillospiraceae</taxon>
        <taxon>Hominilimicola</taxon>
    </lineage>
</organism>
<evidence type="ECO:0000313" key="1">
    <source>
        <dbReference type="EMBL" id="MCC2210754.1"/>
    </source>
</evidence>